<accession>A0A834BE47</accession>
<sequence>MSHVHLKRMYILPLWGKNTLKILIKSIWSNVLFKATVSLLIFCLGDLAINVNGVWKCPTMTALLLTFPFMSINICPLIFFLKILFIYFYTEEKGGRKRGRETSVCGCLWHAPYWGPVRHVC</sequence>
<keyword evidence="1" id="KW-1133">Transmembrane helix</keyword>
<keyword evidence="1" id="KW-0472">Membrane</keyword>
<keyword evidence="1" id="KW-0812">Transmembrane</keyword>
<dbReference type="Proteomes" id="UP000664940">
    <property type="component" value="Unassembled WGS sequence"/>
</dbReference>
<evidence type="ECO:0000313" key="3">
    <source>
        <dbReference type="Proteomes" id="UP000664940"/>
    </source>
</evidence>
<gene>
    <name evidence="2" type="ORF">HJG60_007930</name>
</gene>
<comment type="caution">
    <text evidence="2">The sequence shown here is derived from an EMBL/GenBank/DDBJ whole genome shotgun (WGS) entry which is preliminary data.</text>
</comment>
<feature type="transmembrane region" description="Helical" evidence="1">
    <location>
        <begin position="69"/>
        <end position="90"/>
    </location>
</feature>
<proteinExistence type="predicted"/>
<feature type="transmembrane region" description="Helical" evidence="1">
    <location>
        <begin position="31"/>
        <end position="49"/>
    </location>
</feature>
<dbReference type="EMBL" id="JABVXQ010000001">
    <property type="protein sequence ID" value="KAF6131028.1"/>
    <property type="molecule type" value="Genomic_DNA"/>
</dbReference>
<reference evidence="2 3" key="1">
    <citation type="journal article" date="2020" name="Nature">
        <title>Six reference-quality genomes reveal evolution of bat adaptations.</title>
        <authorList>
            <person name="Jebb D."/>
            <person name="Huang Z."/>
            <person name="Pippel M."/>
            <person name="Hughes G.M."/>
            <person name="Lavrichenko K."/>
            <person name="Devanna P."/>
            <person name="Winkler S."/>
            <person name="Jermiin L.S."/>
            <person name="Skirmuntt E.C."/>
            <person name="Katzourakis A."/>
            <person name="Burkitt-Gray L."/>
            <person name="Ray D.A."/>
            <person name="Sullivan K.A.M."/>
            <person name="Roscito J.G."/>
            <person name="Kirilenko B.M."/>
            <person name="Davalos L.M."/>
            <person name="Corthals A.P."/>
            <person name="Power M.L."/>
            <person name="Jones G."/>
            <person name="Ransome R.D."/>
            <person name="Dechmann D.K.N."/>
            <person name="Locatelli A.G."/>
            <person name="Puechmaille S.J."/>
            <person name="Fedrigo O."/>
            <person name="Jarvis E.D."/>
            <person name="Hiller M."/>
            <person name="Vernes S.C."/>
            <person name="Myers E.W."/>
            <person name="Teeling E.C."/>
        </authorList>
    </citation>
    <scope>NUCLEOTIDE SEQUENCE [LARGE SCALE GENOMIC DNA]</scope>
    <source>
        <strain evidence="2">Bat1K_MPI-CBG_1</strain>
    </source>
</reference>
<dbReference type="AlphaFoldDB" id="A0A834BE47"/>
<evidence type="ECO:0000313" key="2">
    <source>
        <dbReference type="EMBL" id="KAF6131028.1"/>
    </source>
</evidence>
<evidence type="ECO:0000256" key="1">
    <source>
        <dbReference type="SAM" id="Phobius"/>
    </source>
</evidence>
<name>A0A834BE47_9CHIR</name>
<protein>
    <submittedName>
        <fullName evidence="2">Uncharacterized protein</fullName>
    </submittedName>
</protein>
<organism evidence="2 3">
    <name type="scientific">Phyllostomus discolor</name>
    <name type="common">pale spear-nosed bat</name>
    <dbReference type="NCBI Taxonomy" id="89673"/>
    <lineage>
        <taxon>Eukaryota</taxon>
        <taxon>Metazoa</taxon>
        <taxon>Chordata</taxon>
        <taxon>Craniata</taxon>
        <taxon>Vertebrata</taxon>
        <taxon>Euteleostomi</taxon>
        <taxon>Mammalia</taxon>
        <taxon>Eutheria</taxon>
        <taxon>Laurasiatheria</taxon>
        <taxon>Chiroptera</taxon>
        <taxon>Yangochiroptera</taxon>
        <taxon>Phyllostomidae</taxon>
        <taxon>Phyllostominae</taxon>
        <taxon>Phyllostomus</taxon>
    </lineage>
</organism>